<keyword evidence="6" id="KW-0539">Nucleus</keyword>
<evidence type="ECO:0000256" key="5">
    <source>
        <dbReference type="ARBA" id="ARBA00047460"/>
    </source>
</evidence>
<dbReference type="GeneID" id="111101237"/>
<dbReference type="InterPro" id="IPR028607">
    <property type="entry name" value="DNPH1"/>
</dbReference>
<dbReference type="GO" id="GO:0070694">
    <property type="term" value="F:5-hydroxymethyl-dUMP N-hydrolase activity"/>
    <property type="evidence" value="ECO:0007669"/>
    <property type="project" value="InterPro"/>
</dbReference>
<sequence length="142" mass="15649">MSGNRKIYFAGSIRGGRQDADLYLRIVEQLKAYGTVLTEHVASPTVDQDEDATGLTDVQIHDRDMNWLKQSDVLVAEVTQPSLGVGYEIGRAVALNKTIICLFRPDSGKNISAMISGAEGENFFVYNYTEDEVPGILAKHLK</sequence>
<comment type="caution">
    <text evidence="6">Lacks conserved residue(s) required for the propagation of feature annotation.</text>
</comment>
<comment type="subunit">
    <text evidence="1 6">Monomer and homodimer.</text>
</comment>
<dbReference type="FunFam" id="3.40.50.450:FF:000019">
    <property type="entry name" value="2'-deoxynucleoside 5'-phosphate N-hydrolase 1"/>
    <property type="match status" value="1"/>
</dbReference>
<evidence type="ECO:0000313" key="7">
    <source>
        <dbReference type="Proteomes" id="UP000694844"/>
    </source>
</evidence>
<evidence type="ECO:0000313" key="8">
    <source>
        <dbReference type="RefSeq" id="XP_022289372.1"/>
    </source>
</evidence>
<comment type="subcellular location">
    <subcellularLocation>
        <location evidence="6">Cytoplasm</location>
    </subcellularLocation>
    <subcellularLocation>
        <location evidence="6">Nucleus</location>
    </subcellularLocation>
</comment>
<dbReference type="KEGG" id="cvn:111101237"/>
<evidence type="ECO:0000256" key="1">
    <source>
        <dbReference type="ARBA" id="ARBA00011407"/>
    </source>
</evidence>
<reference evidence="8" key="1">
    <citation type="submission" date="2025-08" db="UniProtKB">
        <authorList>
            <consortium name="RefSeq"/>
        </authorList>
    </citation>
    <scope>IDENTIFICATION</scope>
    <source>
        <tissue evidence="8">Whole sample</tissue>
    </source>
</reference>
<dbReference type="GO" id="GO:0009159">
    <property type="term" value="P:deoxyribonucleoside monophosphate catabolic process"/>
    <property type="evidence" value="ECO:0007669"/>
    <property type="project" value="InterPro"/>
</dbReference>
<proteinExistence type="inferred from homology"/>
<name>A0A8B8AD15_CRAVI</name>
<organism evidence="7 8">
    <name type="scientific">Crassostrea virginica</name>
    <name type="common">Eastern oyster</name>
    <dbReference type="NCBI Taxonomy" id="6565"/>
    <lineage>
        <taxon>Eukaryota</taxon>
        <taxon>Metazoa</taxon>
        <taxon>Spiralia</taxon>
        <taxon>Lophotrochozoa</taxon>
        <taxon>Mollusca</taxon>
        <taxon>Bivalvia</taxon>
        <taxon>Autobranchia</taxon>
        <taxon>Pteriomorphia</taxon>
        <taxon>Ostreida</taxon>
        <taxon>Ostreoidea</taxon>
        <taxon>Ostreidae</taxon>
        <taxon>Crassostrea</taxon>
    </lineage>
</organism>
<keyword evidence="7" id="KW-1185">Reference proteome</keyword>
<dbReference type="OrthoDB" id="18087at2759"/>
<accession>A0A8B8AD15</accession>
<evidence type="ECO:0000256" key="4">
    <source>
        <dbReference type="ARBA" id="ARBA00023295"/>
    </source>
</evidence>
<comment type="function">
    <text evidence="6">Catalyzes the cleavage of the N-glycosidic bond of deoxyribonucleoside 5'-monophosphates to yield deoxyribose 5-phosphate and a purine or pyrimidine base.</text>
</comment>
<dbReference type="RefSeq" id="XP_022289372.1">
    <property type="nucleotide sequence ID" value="XM_022433664.1"/>
</dbReference>
<comment type="catalytic activity">
    <reaction evidence="5">
        <text>5-hydroxymethyl-dUMP + H2O = 5-hydroxymethyluracil + 2-deoxy-D-ribose 5-phosphate</text>
        <dbReference type="Rhea" id="RHEA:77099"/>
        <dbReference type="ChEBI" id="CHEBI:15377"/>
        <dbReference type="ChEBI" id="CHEBI:16964"/>
        <dbReference type="ChEBI" id="CHEBI:62877"/>
        <dbReference type="ChEBI" id="CHEBI:90409"/>
    </reaction>
    <physiologicalReaction direction="left-to-right" evidence="5">
        <dbReference type="Rhea" id="RHEA:77100"/>
    </physiologicalReaction>
</comment>
<feature type="binding site" description="in other chain" evidence="6">
    <location>
        <position position="88"/>
    </location>
    <ligand>
        <name>substrate</name>
        <note>ligand shared between homodimeric partners</note>
    </ligand>
</feature>
<dbReference type="GO" id="GO:0005634">
    <property type="term" value="C:nucleus"/>
    <property type="evidence" value="ECO:0007669"/>
    <property type="project" value="UniProtKB-SubCell"/>
</dbReference>
<evidence type="ECO:0000256" key="3">
    <source>
        <dbReference type="ARBA" id="ARBA00023080"/>
    </source>
</evidence>
<feature type="binding site" evidence="6">
    <location>
        <begin position="112"/>
        <end position="114"/>
    </location>
    <ligand>
        <name>substrate</name>
        <note>ligand shared between homodimeric partners</note>
    </ligand>
</feature>
<dbReference type="InterPro" id="IPR007710">
    <property type="entry name" value="Nucleoside_deoxyribTrfase"/>
</dbReference>
<dbReference type="SUPFAM" id="SSF52309">
    <property type="entry name" value="N-(deoxy)ribosyltransferase-like"/>
    <property type="match status" value="1"/>
</dbReference>
<dbReference type="GO" id="GO:0006163">
    <property type="term" value="P:purine nucleotide metabolic process"/>
    <property type="evidence" value="ECO:0007669"/>
    <property type="project" value="UniProtKB-ARBA"/>
</dbReference>
<dbReference type="HAMAP" id="MF_03036">
    <property type="entry name" value="Nuc_phosphate_hydrolase"/>
    <property type="match status" value="1"/>
</dbReference>
<dbReference type="AlphaFoldDB" id="A0A8B8AD15"/>
<dbReference type="GO" id="GO:0005737">
    <property type="term" value="C:cytoplasm"/>
    <property type="evidence" value="ECO:0007669"/>
    <property type="project" value="UniProtKB-SubCell"/>
</dbReference>
<evidence type="ECO:0000256" key="2">
    <source>
        <dbReference type="ARBA" id="ARBA00022801"/>
    </source>
</evidence>
<dbReference type="EC" id="3.2.2.-" evidence="6"/>
<protein>
    <recommendedName>
        <fullName evidence="6">Putative 2'-deoxynucleoside 5'-phosphate N-hydrolase 1</fullName>
        <ecNumber evidence="6">3.2.2.-</ecNumber>
    </recommendedName>
</protein>
<dbReference type="PANTHER" id="PTHR15364">
    <property type="entry name" value="2'-DEOXYNUCLEOSIDE 5'-PHOSPHATE N-HYDROLASE 1"/>
    <property type="match status" value="1"/>
</dbReference>
<dbReference type="PANTHER" id="PTHR15364:SF0">
    <property type="entry name" value="2'-DEOXYNUCLEOSIDE 5'-PHOSPHATE N-HYDROLASE 1"/>
    <property type="match status" value="1"/>
</dbReference>
<keyword evidence="2 6" id="KW-0378">Hydrolase</keyword>
<dbReference type="GO" id="GO:0009116">
    <property type="term" value="P:nucleoside metabolic process"/>
    <property type="evidence" value="ECO:0007669"/>
    <property type="project" value="UniProtKB-UniRule"/>
</dbReference>
<dbReference type="Gene3D" id="3.40.50.450">
    <property type="match status" value="1"/>
</dbReference>
<keyword evidence="4 6" id="KW-0326">Glycosidase</keyword>
<dbReference type="Proteomes" id="UP000694844">
    <property type="component" value="Chromosome 6"/>
</dbReference>
<keyword evidence="6" id="KW-0963">Cytoplasm</keyword>
<dbReference type="InterPro" id="IPR051239">
    <property type="entry name" value="2'-dNMP_N-hydrolase"/>
</dbReference>
<comment type="catalytic activity">
    <reaction evidence="6">
        <text>a pyrimidine 2'-deoxyribonucleoside 5'-phosphate + H2O = a pyrimidine nucleobase + 2-deoxy-D-ribose 5-phosphate</text>
        <dbReference type="Rhea" id="RHEA:57852"/>
        <dbReference type="ChEBI" id="CHEBI:15377"/>
        <dbReference type="ChEBI" id="CHEBI:26432"/>
        <dbReference type="ChEBI" id="CHEBI:62877"/>
        <dbReference type="ChEBI" id="CHEBI:142209"/>
    </reaction>
</comment>
<dbReference type="Pfam" id="PF05014">
    <property type="entry name" value="Nuc_deoxyrib_tr"/>
    <property type="match status" value="1"/>
</dbReference>
<keyword evidence="3 6" id="KW-0546">Nucleotide metabolism</keyword>
<evidence type="ECO:0000256" key="6">
    <source>
        <dbReference type="HAMAP-Rule" id="MF_03036"/>
    </source>
</evidence>
<feature type="binding site" description="in other chain" evidence="6">
    <location>
        <position position="23"/>
    </location>
    <ligand>
        <name>substrate</name>
        <note>ligand shared between homodimeric partners</note>
    </ligand>
</feature>
<comment type="catalytic activity">
    <reaction evidence="6">
        <text>a purine 2'-deoxyribonucleoside 5'-phosphate + H2O = a purine nucleobase + 2-deoxy-D-ribose 5-phosphate</text>
        <dbReference type="Rhea" id="RHEA:51132"/>
        <dbReference type="ChEBI" id="CHEBI:15377"/>
        <dbReference type="ChEBI" id="CHEBI:26386"/>
        <dbReference type="ChEBI" id="CHEBI:62877"/>
        <dbReference type="ChEBI" id="CHEBI:142198"/>
    </reaction>
</comment>
<comment type="similarity">
    <text evidence="6">Belongs to the 2'-deoxynucleoside 5'-phosphate N-hydrolase 1 family.</text>
</comment>
<dbReference type="GO" id="GO:0042802">
    <property type="term" value="F:identical protein binding"/>
    <property type="evidence" value="ECO:0007669"/>
    <property type="project" value="UniProtKB-ARBA"/>
</dbReference>
<gene>
    <name evidence="8" type="primary">LOC111101237</name>
</gene>